<evidence type="ECO:0000256" key="3">
    <source>
        <dbReference type="ARBA" id="ARBA00012949"/>
    </source>
</evidence>
<dbReference type="Gene3D" id="1.10.287.90">
    <property type="match status" value="1"/>
</dbReference>
<dbReference type="GO" id="GO:0004129">
    <property type="term" value="F:cytochrome-c oxidase activity"/>
    <property type="evidence" value="ECO:0007669"/>
    <property type="project" value="UniProtKB-EC"/>
</dbReference>
<dbReference type="SUPFAM" id="SSF81464">
    <property type="entry name" value="Cytochrome c oxidase subunit II-like, transmembrane region"/>
    <property type="match status" value="1"/>
</dbReference>
<protein>
    <recommendedName>
        <fullName evidence="3">cytochrome-c oxidase</fullName>
        <ecNumber evidence="3">7.1.1.9</ecNumber>
    </recommendedName>
    <alternativeName>
        <fullName evidence="13">Cytochrome aa3 subunit 2</fullName>
    </alternativeName>
</protein>
<evidence type="ECO:0000259" key="17">
    <source>
        <dbReference type="PROSITE" id="PS50857"/>
    </source>
</evidence>
<evidence type="ECO:0000256" key="10">
    <source>
        <dbReference type="ARBA" id="ARBA00023008"/>
    </source>
</evidence>
<dbReference type="PROSITE" id="PS51257">
    <property type="entry name" value="PROKAR_LIPOPROTEIN"/>
    <property type="match status" value="1"/>
</dbReference>
<organism evidence="18 19">
    <name type="scientific">Nonomuraea longispora</name>
    <dbReference type="NCBI Taxonomy" id="1848320"/>
    <lineage>
        <taxon>Bacteria</taxon>
        <taxon>Bacillati</taxon>
        <taxon>Actinomycetota</taxon>
        <taxon>Actinomycetes</taxon>
        <taxon>Streptosporangiales</taxon>
        <taxon>Streptosporangiaceae</taxon>
        <taxon>Nonomuraea</taxon>
    </lineage>
</organism>
<evidence type="ECO:0000256" key="9">
    <source>
        <dbReference type="ARBA" id="ARBA00022989"/>
    </source>
</evidence>
<feature type="domain" description="Cytochrome oxidase subunit II copper A binding" evidence="17">
    <location>
        <begin position="138"/>
        <end position="269"/>
    </location>
</feature>
<evidence type="ECO:0000313" key="19">
    <source>
        <dbReference type="Proteomes" id="UP000295157"/>
    </source>
</evidence>
<dbReference type="InterPro" id="IPR008972">
    <property type="entry name" value="Cupredoxin"/>
</dbReference>
<keyword evidence="5 15" id="KW-0812">Transmembrane</keyword>
<evidence type="ECO:0000256" key="13">
    <source>
        <dbReference type="ARBA" id="ARBA00031399"/>
    </source>
</evidence>
<evidence type="ECO:0000313" key="18">
    <source>
        <dbReference type="EMBL" id="TDB99973.1"/>
    </source>
</evidence>
<accession>A0A4R4MX60</accession>
<dbReference type="PANTHER" id="PTHR22888:SF9">
    <property type="entry name" value="CYTOCHROME C OXIDASE SUBUNIT 2"/>
    <property type="match status" value="1"/>
</dbReference>
<evidence type="ECO:0000256" key="6">
    <source>
        <dbReference type="ARBA" id="ARBA00022723"/>
    </source>
</evidence>
<evidence type="ECO:0000256" key="14">
    <source>
        <dbReference type="ARBA" id="ARBA00047816"/>
    </source>
</evidence>
<dbReference type="Gene3D" id="2.60.40.420">
    <property type="entry name" value="Cupredoxins - blue copper proteins"/>
    <property type="match status" value="1"/>
</dbReference>
<sequence>MSPTRRTTRRSLARRRVPRAAALALLLATATACANDVPEADWSRGLLPGHITEEGNVIQSLWNGAWIAALATGAVVIVLIVWASMFHRKRRAKAELPPQVRYNLPIEMLYTLIPLVMVSVFFFFTARDSERLAQVTGNAPVKVKVEAYQWSWRFTTTVNGKTLPPVSGVPVSEYTKGPQLVLPTKTKVEFDLQSDDVIHSFWVPEFLFKRDVIPGIPENNPGRKFEITTLDRTGVFAGRCAELCGVDHSRMLFSVKLVPQAEFDQYIATQQAGSAQ</sequence>
<feature type="chain" id="PRO_5020651787" description="cytochrome-c oxidase" evidence="16">
    <location>
        <begin position="35"/>
        <end position="276"/>
    </location>
</feature>
<dbReference type="AlphaFoldDB" id="A0A4R4MX60"/>
<comment type="subcellular location">
    <subcellularLocation>
        <location evidence="1">Membrane</location>
        <topology evidence="1">Multi-pass membrane protein</topology>
    </subcellularLocation>
</comment>
<feature type="signal peptide" evidence="16">
    <location>
        <begin position="1"/>
        <end position="34"/>
    </location>
</feature>
<keyword evidence="11 15" id="KW-0472">Membrane</keyword>
<dbReference type="EMBL" id="SMJZ01000204">
    <property type="protein sequence ID" value="TDB99973.1"/>
    <property type="molecule type" value="Genomic_DNA"/>
</dbReference>
<evidence type="ECO:0000256" key="1">
    <source>
        <dbReference type="ARBA" id="ARBA00004141"/>
    </source>
</evidence>
<keyword evidence="4" id="KW-0813">Transport</keyword>
<evidence type="ECO:0000256" key="5">
    <source>
        <dbReference type="ARBA" id="ARBA00022692"/>
    </source>
</evidence>
<keyword evidence="16" id="KW-0732">Signal</keyword>
<evidence type="ECO:0000256" key="16">
    <source>
        <dbReference type="SAM" id="SignalP"/>
    </source>
</evidence>
<reference evidence="18 19" key="1">
    <citation type="submission" date="2019-02" db="EMBL/GenBank/DDBJ databases">
        <title>Draft genome sequences of novel Actinobacteria.</title>
        <authorList>
            <person name="Sahin N."/>
            <person name="Ay H."/>
            <person name="Saygin H."/>
        </authorList>
    </citation>
    <scope>NUCLEOTIDE SEQUENCE [LARGE SCALE GENOMIC DNA]</scope>
    <source>
        <strain evidence="18 19">KC201</strain>
    </source>
</reference>
<dbReference type="InterPro" id="IPR036257">
    <property type="entry name" value="Cyt_c_oxidase_su2_TM_sf"/>
</dbReference>
<proteinExistence type="inferred from homology"/>
<keyword evidence="7" id="KW-1278">Translocase</keyword>
<keyword evidence="19" id="KW-1185">Reference proteome</keyword>
<dbReference type="InterPro" id="IPR045187">
    <property type="entry name" value="CcO_II"/>
</dbReference>
<evidence type="ECO:0000256" key="2">
    <source>
        <dbReference type="ARBA" id="ARBA00007866"/>
    </source>
</evidence>
<dbReference type="PROSITE" id="PS50857">
    <property type="entry name" value="COX2_CUA"/>
    <property type="match status" value="1"/>
</dbReference>
<dbReference type="GO" id="GO:0005507">
    <property type="term" value="F:copper ion binding"/>
    <property type="evidence" value="ECO:0007669"/>
    <property type="project" value="InterPro"/>
</dbReference>
<dbReference type="PRINTS" id="PR01166">
    <property type="entry name" value="CYCOXIDASEII"/>
</dbReference>
<gene>
    <name evidence="18" type="ORF">E1267_35960</name>
</gene>
<keyword evidence="9 15" id="KW-1133">Transmembrane helix</keyword>
<dbReference type="GO" id="GO:0042773">
    <property type="term" value="P:ATP synthesis coupled electron transport"/>
    <property type="evidence" value="ECO:0007669"/>
    <property type="project" value="TreeGrafter"/>
</dbReference>
<dbReference type="InterPro" id="IPR002429">
    <property type="entry name" value="CcO_II-like_C"/>
</dbReference>
<evidence type="ECO:0000256" key="15">
    <source>
        <dbReference type="SAM" id="Phobius"/>
    </source>
</evidence>
<feature type="transmembrane region" description="Helical" evidence="15">
    <location>
        <begin position="65"/>
        <end position="87"/>
    </location>
</feature>
<dbReference type="OrthoDB" id="9781261at2"/>
<comment type="function">
    <text evidence="12">Subunits I and II form the functional core of the enzyme complex. Electrons originating in cytochrome c are transferred via heme a and Cu(A) to the binuclear center formed by heme a3 and Cu(B).</text>
</comment>
<dbReference type="GO" id="GO:0016020">
    <property type="term" value="C:membrane"/>
    <property type="evidence" value="ECO:0007669"/>
    <property type="project" value="UniProtKB-SubCell"/>
</dbReference>
<evidence type="ECO:0000256" key="8">
    <source>
        <dbReference type="ARBA" id="ARBA00022982"/>
    </source>
</evidence>
<comment type="similarity">
    <text evidence="2">Belongs to the cytochrome c oxidase subunit 2 family.</text>
</comment>
<dbReference type="Pfam" id="PF00116">
    <property type="entry name" value="COX2"/>
    <property type="match status" value="1"/>
</dbReference>
<comment type="catalytic activity">
    <reaction evidence="14">
        <text>4 Fe(II)-[cytochrome c] + O2 + 8 H(+)(in) = 4 Fe(III)-[cytochrome c] + 2 H2O + 4 H(+)(out)</text>
        <dbReference type="Rhea" id="RHEA:11436"/>
        <dbReference type="Rhea" id="RHEA-COMP:10350"/>
        <dbReference type="Rhea" id="RHEA-COMP:14399"/>
        <dbReference type="ChEBI" id="CHEBI:15377"/>
        <dbReference type="ChEBI" id="CHEBI:15378"/>
        <dbReference type="ChEBI" id="CHEBI:15379"/>
        <dbReference type="ChEBI" id="CHEBI:29033"/>
        <dbReference type="ChEBI" id="CHEBI:29034"/>
        <dbReference type="EC" id="7.1.1.9"/>
    </reaction>
</comment>
<evidence type="ECO:0000256" key="11">
    <source>
        <dbReference type="ARBA" id="ARBA00023136"/>
    </source>
</evidence>
<dbReference type="Proteomes" id="UP000295157">
    <property type="component" value="Unassembled WGS sequence"/>
</dbReference>
<name>A0A4R4MX60_9ACTN</name>
<evidence type="ECO:0000256" key="12">
    <source>
        <dbReference type="ARBA" id="ARBA00024688"/>
    </source>
</evidence>
<feature type="transmembrane region" description="Helical" evidence="15">
    <location>
        <begin position="108"/>
        <end position="126"/>
    </location>
</feature>
<dbReference type="PROSITE" id="PS00078">
    <property type="entry name" value="COX2"/>
    <property type="match status" value="1"/>
</dbReference>
<comment type="caution">
    <text evidence="18">The sequence shown here is derived from an EMBL/GenBank/DDBJ whole genome shotgun (WGS) entry which is preliminary data.</text>
</comment>
<keyword evidence="6" id="KW-0479">Metal-binding</keyword>
<dbReference type="SUPFAM" id="SSF49503">
    <property type="entry name" value="Cupredoxins"/>
    <property type="match status" value="1"/>
</dbReference>
<keyword evidence="8" id="KW-0249">Electron transport</keyword>
<evidence type="ECO:0000256" key="4">
    <source>
        <dbReference type="ARBA" id="ARBA00022448"/>
    </source>
</evidence>
<dbReference type="InterPro" id="IPR001505">
    <property type="entry name" value="Copper_CuA"/>
</dbReference>
<dbReference type="PANTHER" id="PTHR22888">
    <property type="entry name" value="CYTOCHROME C OXIDASE, SUBUNIT II"/>
    <property type="match status" value="1"/>
</dbReference>
<evidence type="ECO:0000256" key="7">
    <source>
        <dbReference type="ARBA" id="ARBA00022967"/>
    </source>
</evidence>
<dbReference type="EC" id="7.1.1.9" evidence="3"/>
<keyword evidence="10" id="KW-0186">Copper</keyword>